<evidence type="ECO:0008006" key="3">
    <source>
        <dbReference type="Google" id="ProtNLM"/>
    </source>
</evidence>
<dbReference type="EMBL" id="AQHF01000032">
    <property type="protein sequence ID" value="MBE0348281.1"/>
    <property type="molecule type" value="Genomic_DNA"/>
</dbReference>
<comment type="caution">
    <text evidence="1">The sequence shown here is derived from an EMBL/GenBank/DDBJ whole genome shotgun (WGS) entry which is preliminary data.</text>
</comment>
<dbReference type="CDD" id="cd08054">
    <property type="entry name" value="gp6"/>
    <property type="match status" value="1"/>
</dbReference>
<dbReference type="AlphaFoldDB" id="A0A8I0MZV9"/>
<reference evidence="1 2" key="1">
    <citation type="submission" date="2015-06" db="EMBL/GenBank/DDBJ databases">
        <title>Genome sequence of Pseudoalteromonas peptidolytica.</title>
        <authorList>
            <person name="Xie B.-B."/>
            <person name="Rong J.-C."/>
            <person name="Qin Q.-L."/>
            <person name="Zhang Y.-Z."/>
        </authorList>
    </citation>
    <scope>NUCLEOTIDE SEQUENCE [LARGE SCALE GENOMIC DNA]</scope>
    <source>
        <strain evidence="1 2">F12-50-A1</strain>
    </source>
</reference>
<evidence type="ECO:0000313" key="1">
    <source>
        <dbReference type="EMBL" id="MBE0348281.1"/>
    </source>
</evidence>
<keyword evidence="2" id="KW-1185">Reference proteome</keyword>
<gene>
    <name evidence="1" type="ORF">PPEP_a4565</name>
</gene>
<sequence length="131" mass="14384">MSKPSRLAFAGGFFVSECRMIITLVRAKQQLNVEDDFDNPKIEALIPQAIGLVVADIGRDIYQTGAEVPENAECPIILDEISPFKRANLETATLLQLGSLWSTAEAETSRPMTETKAYQSAIKPFVRVLVG</sequence>
<accession>A0A8I0MZV9</accession>
<evidence type="ECO:0000313" key="2">
    <source>
        <dbReference type="Proteomes" id="UP000660708"/>
    </source>
</evidence>
<dbReference type="Proteomes" id="UP000660708">
    <property type="component" value="Unassembled WGS sequence"/>
</dbReference>
<dbReference type="Gene3D" id="1.10.3230.30">
    <property type="entry name" value="Phage gp6-like head-tail connector protein"/>
    <property type="match status" value="1"/>
</dbReference>
<organism evidence="1 2">
    <name type="scientific">Pseudoalteromonas peptidolytica F12-50-A1</name>
    <dbReference type="NCBI Taxonomy" id="1315280"/>
    <lineage>
        <taxon>Bacteria</taxon>
        <taxon>Pseudomonadati</taxon>
        <taxon>Pseudomonadota</taxon>
        <taxon>Gammaproteobacteria</taxon>
        <taxon>Alteromonadales</taxon>
        <taxon>Pseudoalteromonadaceae</taxon>
        <taxon>Pseudoalteromonas</taxon>
    </lineage>
</organism>
<protein>
    <recommendedName>
        <fullName evidence="3">Phage protein</fullName>
    </recommendedName>
</protein>
<proteinExistence type="predicted"/>
<name>A0A8I0MZV9_9GAMM</name>